<accession>Q46GW8</accession>
<feature type="compositionally biased region" description="Basic and acidic residues" evidence="1">
    <location>
        <begin position="65"/>
        <end position="98"/>
    </location>
</feature>
<evidence type="ECO:0000313" key="3">
    <source>
        <dbReference type="Proteomes" id="UP000002535"/>
    </source>
</evidence>
<sequence>METRKYQLQKQIVEALKANDNDLYSLLKSQWAHRFGVDSLEELKSLDLEQLNQTPSDVDNQTIDQSKEDSFEGEKETSIKDDDNQSKEIINKEVDESVKDENDKSFTITSYSIADKENDEDKTINQYKDSRSHPEIKALIPLPPKPKYSYLKKWLLRK</sequence>
<gene>
    <name evidence="2" type="ordered locus">PMN2A_1782</name>
</gene>
<keyword evidence="3" id="KW-1185">Reference proteome</keyword>
<dbReference type="KEGG" id="pmn:PMN2A_1782"/>
<name>Q46GW8_PROMT</name>
<evidence type="ECO:0000313" key="2">
    <source>
        <dbReference type="EMBL" id="AAZ59270.1"/>
    </source>
</evidence>
<feature type="compositionally biased region" description="Polar residues" evidence="1">
    <location>
        <begin position="52"/>
        <end position="64"/>
    </location>
</feature>
<dbReference type="RefSeq" id="WP_011294415.1">
    <property type="nucleotide sequence ID" value="NC_007335.2"/>
</dbReference>
<dbReference type="Proteomes" id="UP000002535">
    <property type="component" value="Chromosome"/>
</dbReference>
<reference evidence="2 3" key="1">
    <citation type="journal article" date="2007" name="PLoS Genet.">
        <title>Patterns and implications of gene gain and loss in the evolution of Prochlorococcus.</title>
        <authorList>
            <person name="Kettler G.C."/>
            <person name="Martiny A.C."/>
            <person name="Huang K."/>
            <person name="Zucker J."/>
            <person name="Coleman M.L."/>
            <person name="Rodrigue S."/>
            <person name="Chen F."/>
            <person name="Lapidus A."/>
            <person name="Ferriera S."/>
            <person name="Johnson J."/>
            <person name="Steglich C."/>
            <person name="Church G.M."/>
            <person name="Richardson P."/>
            <person name="Chisholm S.W."/>
        </authorList>
    </citation>
    <scope>NUCLEOTIDE SEQUENCE [LARGE SCALE GENOMIC DNA]</scope>
    <source>
        <strain evidence="2 3">NATL2A</strain>
    </source>
</reference>
<protein>
    <submittedName>
        <fullName evidence="2">Uncharacterized protein</fullName>
    </submittedName>
</protein>
<dbReference type="AlphaFoldDB" id="Q46GW8"/>
<evidence type="ECO:0000256" key="1">
    <source>
        <dbReference type="SAM" id="MobiDB-lite"/>
    </source>
</evidence>
<dbReference type="HOGENOM" id="CLU_1667828_0_0_3"/>
<dbReference type="OrthoDB" id="561753at2"/>
<dbReference type="EMBL" id="CP000095">
    <property type="protein sequence ID" value="AAZ59270.1"/>
    <property type="molecule type" value="Genomic_DNA"/>
</dbReference>
<organism evidence="2 3">
    <name type="scientific">Prochlorococcus marinus (strain NATL2A)</name>
    <dbReference type="NCBI Taxonomy" id="59920"/>
    <lineage>
        <taxon>Bacteria</taxon>
        <taxon>Bacillati</taxon>
        <taxon>Cyanobacteriota</taxon>
        <taxon>Cyanophyceae</taxon>
        <taxon>Synechococcales</taxon>
        <taxon>Prochlorococcaceae</taxon>
        <taxon>Prochlorococcus</taxon>
    </lineage>
</organism>
<feature type="region of interest" description="Disordered" evidence="1">
    <location>
        <begin position="52"/>
        <end position="98"/>
    </location>
</feature>
<dbReference type="STRING" id="59920.PMN2A_1782"/>
<proteinExistence type="predicted"/>